<gene>
    <name evidence="2" type="ORF">SNOG_09132</name>
</gene>
<dbReference type="Proteomes" id="UP000001055">
    <property type="component" value="Unassembled WGS sequence"/>
</dbReference>
<organism evidence="2 3">
    <name type="scientific">Phaeosphaeria nodorum (strain SN15 / ATCC MYA-4574 / FGSC 10173)</name>
    <name type="common">Glume blotch fungus</name>
    <name type="synonym">Parastagonospora nodorum</name>
    <dbReference type="NCBI Taxonomy" id="321614"/>
    <lineage>
        <taxon>Eukaryota</taxon>
        <taxon>Fungi</taxon>
        <taxon>Dikarya</taxon>
        <taxon>Ascomycota</taxon>
        <taxon>Pezizomycotina</taxon>
        <taxon>Dothideomycetes</taxon>
        <taxon>Pleosporomycetidae</taxon>
        <taxon>Pleosporales</taxon>
        <taxon>Pleosporineae</taxon>
        <taxon>Phaeosphaeriaceae</taxon>
        <taxon>Parastagonospora</taxon>
    </lineage>
</organism>
<feature type="region of interest" description="Disordered" evidence="1">
    <location>
        <begin position="1"/>
        <end position="22"/>
    </location>
</feature>
<dbReference type="EMBL" id="CH445338">
    <property type="protein sequence ID" value="EAT83324.1"/>
    <property type="molecule type" value="Genomic_DNA"/>
</dbReference>
<dbReference type="AlphaFoldDB" id="Q0UGI2"/>
<evidence type="ECO:0000256" key="1">
    <source>
        <dbReference type="SAM" id="MobiDB-lite"/>
    </source>
</evidence>
<dbReference type="HOGENOM" id="CLU_2427773_0_0_1"/>
<sequence>MPRRAVKSRLLAPPSPPDMQRFDAIPELVYPSNTSQYHASHRIWPHGRRPTHNIADPTTPSAPSRTKHGVPSRRHQEGRTGRTTVWKSMVL</sequence>
<evidence type="ECO:0000313" key="2">
    <source>
        <dbReference type="EMBL" id="EAT83324.1"/>
    </source>
</evidence>
<evidence type="ECO:0000313" key="3">
    <source>
        <dbReference type="Proteomes" id="UP000001055"/>
    </source>
</evidence>
<name>Q0UGI2_PHANO</name>
<accession>Q0UGI2</accession>
<proteinExistence type="predicted"/>
<dbReference type="KEGG" id="pno:SNOG_09132"/>
<protein>
    <submittedName>
        <fullName evidence="2">Uncharacterized protein</fullName>
    </submittedName>
</protein>
<dbReference type="RefSeq" id="XP_001799435.1">
    <property type="nucleotide sequence ID" value="XM_001799383.1"/>
</dbReference>
<feature type="compositionally biased region" description="Polar residues" evidence="1">
    <location>
        <begin position="81"/>
        <end position="91"/>
    </location>
</feature>
<feature type="region of interest" description="Disordered" evidence="1">
    <location>
        <begin position="44"/>
        <end position="91"/>
    </location>
</feature>
<reference evidence="3" key="1">
    <citation type="journal article" date="2007" name="Plant Cell">
        <title>Dothideomycete-plant interactions illuminated by genome sequencing and EST analysis of the wheat pathogen Stagonospora nodorum.</title>
        <authorList>
            <person name="Hane J.K."/>
            <person name="Lowe R.G."/>
            <person name="Solomon P.S."/>
            <person name="Tan K.C."/>
            <person name="Schoch C.L."/>
            <person name="Spatafora J.W."/>
            <person name="Crous P.W."/>
            <person name="Kodira C."/>
            <person name="Birren B.W."/>
            <person name="Galagan J.E."/>
            <person name="Torriani S.F."/>
            <person name="McDonald B.A."/>
            <person name="Oliver R.P."/>
        </authorList>
    </citation>
    <scope>NUCLEOTIDE SEQUENCE [LARGE SCALE GENOMIC DNA]</scope>
    <source>
        <strain evidence="3">SN15 / ATCC MYA-4574 / FGSC 10173</strain>
    </source>
</reference>
<dbReference type="GeneID" id="5976336"/>
<dbReference type="InParanoid" id="Q0UGI2"/>